<comment type="caution">
    <text evidence="5">The sequence shown here is derived from an EMBL/GenBank/DDBJ whole genome shotgun (WGS) entry which is preliminary data.</text>
</comment>
<name>A0A8J2WNX7_9CRUS</name>
<evidence type="ECO:0000313" key="6">
    <source>
        <dbReference type="Proteomes" id="UP000789390"/>
    </source>
</evidence>
<feature type="domain" description="Apple" evidence="3">
    <location>
        <begin position="228"/>
        <end position="311"/>
    </location>
</feature>
<feature type="transmembrane region" description="Helical" evidence="2">
    <location>
        <begin position="12"/>
        <end position="31"/>
    </location>
</feature>
<dbReference type="PANTHER" id="PTHR47327">
    <property type="entry name" value="FI18240P1-RELATED"/>
    <property type="match status" value="1"/>
</dbReference>
<feature type="domain" description="Apple" evidence="3">
    <location>
        <begin position="319"/>
        <end position="400"/>
    </location>
</feature>
<dbReference type="GO" id="GO:0009653">
    <property type="term" value="P:anatomical structure morphogenesis"/>
    <property type="evidence" value="ECO:0007669"/>
    <property type="project" value="TreeGrafter"/>
</dbReference>
<feature type="transmembrane region" description="Helical" evidence="2">
    <location>
        <begin position="739"/>
        <end position="762"/>
    </location>
</feature>
<dbReference type="CDD" id="cd01099">
    <property type="entry name" value="PAN_AP_HGF"/>
    <property type="match status" value="1"/>
</dbReference>
<dbReference type="SUPFAM" id="SSF57414">
    <property type="entry name" value="Hairpin loop containing domain-like"/>
    <property type="match status" value="2"/>
</dbReference>
<evidence type="ECO:0000259" key="4">
    <source>
        <dbReference type="PROSITE" id="PS51034"/>
    </source>
</evidence>
<dbReference type="PROSITE" id="PS50948">
    <property type="entry name" value="PAN"/>
    <property type="match status" value="3"/>
</dbReference>
<dbReference type="InterPro" id="IPR001507">
    <property type="entry name" value="ZP_dom"/>
</dbReference>
<proteinExistence type="predicted"/>
<feature type="domain" description="Apple" evidence="3">
    <location>
        <begin position="92"/>
        <end position="176"/>
    </location>
</feature>
<protein>
    <submittedName>
        <fullName evidence="5">Uncharacterized protein</fullName>
    </submittedName>
</protein>
<keyword evidence="2" id="KW-0812">Transmembrane</keyword>
<dbReference type="Pfam" id="PF25057">
    <property type="entry name" value="CUT_N"/>
    <property type="match status" value="1"/>
</dbReference>
<keyword evidence="2" id="KW-0472">Membrane</keyword>
<dbReference type="InterPro" id="IPR003609">
    <property type="entry name" value="Pan_app"/>
</dbReference>
<dbReference type="Pfam" id="PF00024">
    <property type="entry name" value="PAN_1"/>
    <property type="match status" value="3"/>
</dbReference>
<evidence type="ECO:0000256" key="1">
    <source>
        <dbReference type="SAM" id="MobiDB-lite"/>
    </source>
</evidence>
<keyword evidence="6" id="KW-1185">Reference proteome</keyword>
<sequence>MAKQRRQPASHLVWSAIYIVIMMTVGMIGLVEGQFTDTDETSGAPTTPVNLGSTTSVATTVAAPQPQAPQTQPPSAGPSFAATSPATAGLNCPEDSVTFELITGYVYSAPADMLDSQPGTLMLTDCIQTCRQNTSCQSINYETGLCVLFSSNADAMPGALTTSQFPVFTLYVQKNCLRITVGPTEPVESITDGRGALRISPPSQRNPALRPQRVPTSRAEPVGANTVCNRAWSFERVQGYELETLAKRRRRVANRQACEELCLGEREFTCRSVNFNNVTGDCRLSDMDRHTMAGTGAFKPSSNSDYMENNCVDDPVKLCEFQKLEGRILKTVDSVFQDVSTIDDCRQLCLTAPYRCHSFDYADTGENVCRLSHHALATLTNIQEPYLEIAGAATYELSSCYNVTIDCRSGDMVAKIRTSKIFNGKIYAKGSPNSCVNDVTASLDFELRMAYNDIECNVRKDGQGRYSNDIILQHHDRIITSADLGLSVHCQYDLGNKSVSNQVDLEITGDIIPVLSEEAVVEGPNVVMRVTTKDGVDVPSAQVGDSLDLRFEIVDKNSPYEIFVRDLVALDGVDSNEILLIDDRGCPTDPSIMGVIDKSAESSKILLSAFDAFKFPSSDKVQFRALVSPCLPSCEPVKCDVADYTGDVRLLDSYGRKRRALSRERRDTNSEEVLVVQTIEIVDRFNPPPAADLSDNVMELEKERNHYSFINDLKHGGNSSLTEVFIKEKLSGSSCINTLGLIIAGALFLAAQLVIIVAWTYIWQRKRRAKQQDNMTMVDVAVNNLHQLYNPSNAGYSRRL</sequence>
<dbReference type="PROSITE" id="PS51034">
    <property type="entry name" value="ZP_2"/>
    <property type="match status" value="1"/>
</dbReference>
<dbReference type="AlphaFoldDB" id="A0A8J2WNX7"/>
<feature type="domain" description="ZP" evidence="4">
    <location>
        <begin position="406"/>
        <end position="646"/>
    </location>
</feature>
<keyword evidence="2" id="KW-1133">Transmembrane helix</keyword>
<reference evidence="5" key="1">
    <citation type="submission" date="2021-11" db="EMBL/GenBank/DDBJ databases">
        <authorList>
            <person name="Schell T."/>
        </authorList>
    </citation>
    <scope>NUCLEOTIDE SEQUENCE</scope>
    <source>
        <strain evidence="5">M5</strain>
    </source>
</reference>
<dbReference type="OrthoDB" id="5867217at2759"/>
<dbReference type="SMART" id="SM00241">
    <property type="entry name" value="ZP"/>
    <property type="match status" value="1"/>
</dbReference>
<evidence type="ECO:0000256" key="2">
    <source>
        <dbReference type="SAM" id="Phobius"/>
    </source>
</evidence>
<feature type="region of interest" description="Disordered" evidence="1">
    <location>
        <begin position="62"/>
        <end position="87"/>
    </location>
</feature>
<dbReference type="PANTHER" id="PTHR47327:SF2">
    <property type="entry name" value="FI18240P1-RELATED"/>
    <property type="match status" value="1"/>
</dbReference>
<dbReference type="SMART" id="SM00473">
    <property type="entry name" value="PAN_AP"/>
    <property type="match status" value="3"/>
</dbReference>
<evidence type="ECO:0000313" key="5">
    <source>
        <dbReference type="EMBL" id="CAH0113275.1"/>
    </source>
</evidence>
<organism evidence="5 6">
    <name type="scientific">Daphnia galeata</name>
    <dbReference type="NCBI Taxonomy" id="27404"/>
    <lineage>
        <taxon>Eukaryota</taxon>
        <taxon>Metazoa</taxon>
        <taxon>Ecdysozoa</taxon>
        <taxon>Arthropoda</taxon>
        <taxon>Crustacea</taxon>
        <taxon>Branchiopoda</taxon>
        <taxon>Diplostraca</taxon>
        <taxon>Cladocera</taxon>
        <taxon>Anomopoda</taxon>
        <taxon>Daphniidae</taxon>
        <taxon>Daphnia</taxon>
    </lineage>
</organism>
<dbReference type="InterPro" id="IPR052774">
    <property type="entry name" value="Celegans_DevNeuronal_Protein"/>
</dbReference>
<accession>A0A8J2WNX7</accession>
<dbReference type="Proteomes" id="UP000789390">
    <property type="component" value="Unassembled WGS sequence"/>
</dbReference>
<dbReference type="Gene3D" id="3.50.4.10">
    <property type="entry name" value="Hepatocyte Growth Factor"/>
    <property type="match status" value="2"/>
</dbReference>
<gene>
    <name evidence="5" type="ORF">DGAL_LOCUS17124</name>
</gene>
<dbReference type="EMBL" id="CAKKLH010000336">
    <property type="protein sequence ID" value="CAH0113275.1"/>
    <property type="molecule type" value="Genomic_DNA"/>
</dbReference>
<evidence type="ECO:0000259" key="3">
    <source>
        <dbReference type="PROSITE" id="PS50948"/>
    </source>
</evidence>
<dbReference type="InterPro" id="IPR056953">
    <property type="entry name" value="CUT_N"/>
</dbReference>
<feature type="region of interest" description="Disordered" evidence="1">
    <location>
        <begin position="190"/>
        <end position="219"/>
    </location>
</feature>